<proteinExistence type="predicted"/>
<keyword evidence="2" id="KW-1185">Reference proteome</keyword>
<dbReference type="RefSeq" id="WP_157997735.1">
    <property type="nucleotide sequence ID" value="NZ_AP018165.1"/>
</dbReference>
<name>A0A1Z4F3J2_9MYCO</name>
<sequence length="179" mass="19593">MTELAAASRTKHLVTWMGVVHPEAGNWYLDVPMTLRHEDHEFHFSLTRSVFQLAVELDRPDTGGDESESLDFWANRVMYRYMPLVHAVLDALGFHLGADLTPELLGGSLDSDKALGVLTNLPDFGLVAEGNYVPGEALGAYVNAAIGDATARFALADVSRALRACLVWFVGWLGHDVLV</sequence>
<organism evidence="1 2">
    <name type="scientific">[Mycobacterium] stephanolepidis</name>
    <dbReference type="NCBI Taxonomy" id="1520670"/>
    <lineage>
        <taxon>Bacteria</taxon>
        <taxon>Bacillati</taxon>
        <taxon>Actinomycetota</taxon>
        <taxon>Actinomycetes</taxon>
        <taxon>Mycobacteriales</taxon>
        <taxon>Mycobacteriaceae</taxon>
        <taxon>Mycobacteroides</taxon>
    </lineage>
</organism>
<protein>
    <submittedName>
        <fullName evidence="1">Uncharacterized protein</fullName>
    </submittedName>
</protein>
<gene>
    <name evidence="1" type="ORF">MSTE_04509</name>
</gene>
<evidence type="ECO:0000313" key="2">
    <source>
        <dbReference type="Proteomes" id="UP000217954"/>
    </source>
</evidence>
<dbReference type="EMBL" id="AP018165">
    <property type="protein sequence ID" value="BAX99803.1"/>
    <property type="molecule type" value="Genomic_DNA"/>
</dbReference>
<reference evidence="2" key="1">
    <citation type="journal article" date="2017" name="Genome Announc.">
        <title>Complete Genome Sequence of Mycobacterium stephanolepidis.</title>
        <authorList>
            <person name="Fukano H."/>
            <person name="Yoshida M."/>
            <person name="Katayama Y."/>
            <person name="Omatsu T."/>
            <person name="Mizutani T."/>
            <person name="Kurata O."/>
            <person name="Wada S."/>
            <person name="Hoshino Y."/>
        </authorList>
    </citation>
    <scope>NUCLEOTIDE SEQUENCE [LARGE SCALE GENOMIC DNA]</scope>
    <source>
        <strain evidence="2">NJB0901</strain>
    </source>
</reference>
<reference evidence="1 2" key="2">
    <citation type="journal article" date="2017" name="Int. J. Syst. Evol. Microbiol.">
        <title>Mycobacterium stephanolepidis sp. nov., a rapidly growing species related to Mycobacterium chelonae, isolated from marine teleost fish, Stephanolepis cirrhifer.</title>
        <authorList>
            <person name="Fukano H."/>
            <person name="Wada S."/>
            <person name="Kurata O."/>
            <person name="Katayama K."/>
            <person name="Fujiwara N."/>
            <person name="Hoshino Y."/>
        </authorList>
    </citation>
    <scope>NUCLEOTIDE SEQUENCE [LARGE SCALE GENOMIC DNA]</scope>
    <source>
        <strain evidence="1 2">NJB0901</strain>
    </source>
</reference>
<dbReference type="Proteomes" id="UP000217954">
    <property type="component" value="Chromosome"/>
</dbReference>
<dbReference type="KEGG" id="mste:MSTE_04509"/>
<evidence type="ECO:0000313" key="1">
    <source>
        <dbReference type="EMBL" id="BAX99803.1"/>
    </source>
</evidence>
<accession>A0A1Z4F3J2</accession>
<dbReference type="OrthoDB" id="4775541at2"/>
<dbReference type="AlphaFoldDB" id="A0A1Z4F3J2"/>